<keyword evidence="4" id="KW-0540">Nuclease</keyword>
<dbReference type="Gene3D" id="2.40.50.90">
    <property type="match status" value="1"/>
</dbReference>
<evidence type="ECO:0000256" key="1">
    <source>
        <dbReference type="ARBA" id="ARBA00004167"/>
    </source>
</evidence>
<evidence type="ECO:0000256" key="2">
    <source>
        <dbReference type="ARBA" id="ARBA00004173"/>
    </source>
</evidence>
<dbReference type="InterPro" id="IPR035437">
    <property type="entry name" value="SNase_OB-fold_sf"/>
</dbReference>
<evidence type="ECO:0000259" key="9">
    <source>
        <dbReference type="PROSITE" id="PS50830"/>
    </source>
</evidence>
<dbReference type="SMART" id="SM00318">
    <property type="entry name" value="SNc"/>
    <property type="match status" value="1"/>
</dbReference>
<evidence type="ECO:0000256" key="3">
    <source>
        <dbReference type="ARBA" id="ARBA00005435"/>
    </source>
</evidence>
<feature type="region of interest" description="Disordered" evidence="8">
    <location>
        <begin position="214"/>
        <end position="254"/>
    </location>
</feature>
<gene>
    <name evidence="10" type="ORF">D9758_012568</name>
</gene>
<keyword evidence="7" id="KW-0106">Calcium</keyword>
<dbReference type="GO" id="GO:0016020">
    <property type="term" value="C:membrane"/>
    <property type="evidence" value="ECO:0007669"/>
    <property type="project" value="UniProtKB-SubCell"/>
</dbReference>
<evidence type="ECO:0000256" key="7">
    <source>
        <dbReference type="ARBA" id="ARBA00022837"/>
    </source>
</evidence>
<evidence type="ECO:0000256" key="5">
    <source>
        <dbReference type="ARBA" id="ARBA00022759"/>
    </source>
</evidence>
<sequence length="271" mass="30520">MPPIKLEEMKERMKNPNFQLGLALGSAVSLLGGIAGHRLYARYFRRIQNSNWITPDILHKKRWIKGVVTDVGDADNFRLYHTPGLFRRVPRDPKKLRDQTIHIRMAGVDAPEAAHFGRPAQPYSQESLAWLKNRLLGKTVYCRLLRRDQYSRTVANVVTNRLFFLGISDVCLEMLRAGWVMTYEQAGAEYGPGGKEEYLKTEMEAKAARRGMWENGVGGETPAEYKKRHAGSGAATTEPASTKAKSNSSTSKAKIVETPSQGFFSRVFSRK</sequence>
<dbReference type="OrthoDB" id="430293at2759"/>
<evidence type="ECO:0000256" key="4">
    <source>
        <dbReference type="ARBA" id="ARBA00022722"/>
    </source>
</evidence>
<reference evidence="10 11" key="1">
    <citation type="journal article" date="2020" name="ISME J.">
        <title>Uncovering the hidden diversity of litter-decomposition mechanisms in mushroom-forming fungi.</title>
        <authorList>
            <person name="Floudas D."/>
            <person name="Bentzer J."/>
            <person name="Ahren D."/>
            <person name="Johansson T."/>
            <person name="Persson P."/>
            <person name="Tunlid A."/>
        </authorList>
    </citation>
    <scope>NUCLEOTIDE SEQUENCE [LARGE SCALE GENOMIC DNA]</scope>
    <source>
        <strain evidence="10 11">CBS 291.85</strain>
    </source>
</reference>
<keyword evidence="5" id="KW-0255">Endonuclease</keyword>
<dbReference type="Proteomes" id="UP000559256">
    <property type="component" value="Unassembled WGS sequence"/>
</dbReference>
<dbReference type="AlphaFoldDB" id="A0A8H5CIQ2"/>
<evidence type="ECO:0000313" key="10">
    <source>
        <dbReference type="EMBL" id="KAF5341528.1"/>
    </source>
</evidence>
<keyword evidence="11" id="KW-1185">Reference proteome</keyword>
<name>A0A8H5CIQ2_9AGAR</name>
<comment type="similarity">
    <text evidence="3">Belongs to the LCL3 family.</text>
</comment>
<comment type="caution">
    <text evidence="10">The sequence shown here is derived from an EMBL/GenBank/DDBJ whole genome shotgun (WGS) entry which is preliminary data.</text>
</comment>
<feature type="compositionally biased region" description="Low complexity" evidence="8">
    <location>
        <begin position="240"/>
        <end position="253"/>
    </location>
</feature>
<evidence type="ECO:0000256" key="8">
    <source>
        <dbReference type="SAM" id="MobiDB-lite"/>
    </source>
</evidence>
<accession>A0A8H5CIQ2</accession>
<dbReference type="InterPro" id="IPR016071">
    <property type="entry name" value="Staphylococal_nuclease_OB-fold"/>
</dbReference>
<dbReference type="PANTHER" id="PTHR12302">
    <property type="entry name" value="EBNA2 BINDING PROTEIN P100"/>
    <property type="match status" value="1"/>
</dbReference>
<dbReference type="SUPFAM" id="SSF50199">
    <property type="entry name" value="Staphylococcal nuclease"/>
    <property type="match status" value="1"/>
</dbReference>
<dbReference type="GO" id="GO:0016787">
    <property type="term" value="F:hydrolase activity"/>
    <property type="evidence" value="ECO:0007669"/>
    <property type="project" value="UniProtKB-KW"/>
</dbReference>
<keyword evidence="6" id="KW-0378">Hydrolase</keyword>
<protein>
    <recommendedName>
        <fullName evidence="9">TNase-like domain-containing protein</fullName>
    </recommendedName>
</protein>
<comment type="subcellular location">
    <subcellularLocation>
        <location evidence="1">Membrane</location>
        <topology evidence="1">Single-pass membrane protein</topology>
    </subcellularLocation>
    <subcellularLocation>
        <location evidence="2">Mitochondrion</location>
    </subcellularLocation>
</comment>
<organism evidence="10 11">
    <name type="scientific">Tetrapyrgos nigripes</name>
    <dbReference type="NCBI Taxonomy" id="182062"/>
    <lineage>
        <taxon>Eukaryota</taxon>
        <taxon>Fungi</taxon>
        <taxon>Dikarya</taxon>
        <taxon>Basidiomycota</taxon>
        <taxon>Agaricomycotina</taxon>
        <taxon>Agaricomycetes</taxon>
        <taxon>Agaricomycetidae</taxon>
        <taxon>Agaricales</taxon>
        <taxon>Marasmiineae</taxon>
        <taxon>Marasmiaceae</taxon>
        <taxon>Tetrapyrgos</taxon>
    </lineage>
</organism>
<dbReference type="PANTHER" id="PTHR12302:SF3">
    <property type="entry name" value="SERINE_THREONINE-PROTEIN KINASE 31"/>
    <property type="match status" value="1"/>
</dbReference>
<proteinExistence type="inferred from homology"/>
<dbReference type="GO" id="GO:0004519">
    <property type="term" value="F:endonuclease activity"/>
    <property type="evidence" value="ECO:0007669"/>
    <property type="project" value="UniProtKB-KW"/>
</dbReference>
<dbReference type="PROSITE" id="PS50830">
    <property type="entry name" value="TNASE_3"/>
    <property type="match status" value="1"/>
</dbReference>
<dbReference type="Pfam" id="PF00565">
    <property type="entry name" value="SNase"/>
    <property type="match status" value="1"/>
</dbReference>
<dbReference type="EMBL" id="JAACJM010000162">
    <property type="protein sequence ID" value="KAF5341528.1"/>
    <property type="molecule type" value="Genomic_DNA"/>
</dbReference>
<feature type="domain" description="TNase-like" evidence="9">
    <location>
        <begin position="62"/>
        <end position="215"/>
    </location>
</feature>
<dbReference type="GO" id="GO:0005739">
    <property type="term" value="C:mitochondrion"/>
    <property type="evidence" value="ECO:0007669"/>
    <property type="project" value="UniProtKB-SubCell"/>
</dbReference>
<evidence type="ECO:0000256" key="6">
    <source>
        <dbReference type="ARBA" id="ARBA00022801"/>
    </source>
</evidence>
<evidence type="ECO:0000313" key="11">
    <source>
        <dbReference type="Proteomes" id="UP000559256"/>
    </source>
</evidence>